<dbReference type="AlphaFoldDB" id="A0A4Q1BPR8"/>
<dbReference type="OrthoDB" id="2592092at2759"/>
<keyword evidence="2" id="KW-0539">Nucleus</keyword>
<proteinExistence type="predicted"/>
<evidence type="ECO:0000313" key="6">
    <source>
        <dbReference type="Proteomes" id="UP000289152"/>
    </source>
</evidence>
<evidence type="ECO:0000259" key="3">
    <source>
        <dbReference type="Pfam" id="PF07967"/>
    </source>
</evidence>
<gene>
    <name evidence="5" type="ORF">M231_02848</name>
</gene>
<dbReference type="VEuPathDB" id="FungiDB:TREMEDRAFT_72508"/>
<evidence type="ECO:0000259" key="4">
    <source>
        <dbReference type="Pfam" id="PF08600"/>
    </source>
</evidence>
<dbReference type="InterPro" id="IPR013909">
    <property type="entry name" value="NuBaID_C"/>
</dbReference>
<dbReference type="STRING" id="5217.A0A4Q1BPR8"/>
<accession>A0A4Q1BPR8</accession>
<dbReference type="Pfam" id="PF08600">
    <property type="entry name" value="NuBaID_C"/>
    <property type="match status" value="1"/>
</dbReference>
<dbReference type="GO" id="GO:0005634">
    <property type="term" value="C:nucleus"/>
    <property type="evidence" value="ECO:0007669"/>
    <property type="project" value="UniProtKB-SubCell"/>
</dbReference>
<dbReference type="InterPro" id="IPR012935">
    <property type="entry name" value="NuBaID_N"/>
</dbReference>
<protein>
    <recommendedName>
        <fullName evidence="7">C3HC-type domain-containing protein</fullName>
    </recommendedName>
</protein>
<evidence type="ECO:0000256" key="2">
    <source>
        <dbReference type="ARBA" id="ARBA00023242"/>
    </source>
</evidence>
<dbReference type="EMBL" id="SDIL01000025">
    <property type="protein sequence ID" value="RXK39914.1"/>
    <property type="molecule type" value="Genomic_DNA"/>
</dbReference>
<dbReference type="Pfam" id="PF07967">
    <property type="entry name" value="zf-C3HC"/>
    <property type="match status" value="1"/>
</dbReference>
<reference evidence="5 6" key="1">
    <citation type="submission" date="2016-06" db="EMBL/GenBank/DDBJ databases">
        <title>Evolution of pathogenesis and genome organization in the Tremellales.</title>
        <authorList>
            <person name="Cuomo C."/>
            <person name="Litvintseva A."/>
            <person name="Heitman J."/>
            <person name="Chen Y."/>
            <person name="Sun S."/>
            <person name="Springer D."/>
            <person name="Dromer F."/>
            <person name="Young S."/>
            <person name="Zeng Q."/>
            <person name="Chapman S."/>
            <person name="Gujja S."/>
            <person name="Saif S."/>
            <person name="Birren B."/>
        </authorList>
    </citation>
    <scope>NUCLEOTIDE SEQUENCE [LARGE SCALE GENOMIC DNA]</scope>
    <source>
        <strain evidence="5 6">ATCC 28783</strain>
    </source>
</reference>
<comment type="caution">
    <text evidence="5">The sequence shown here is derived from an EMBL/GenBank/DDBJ whole genome shotgun (WGS) entry which is preliminary data.</text>
</comment>
<name>A0A4Q1BPR8_TREME</name>
<keyword evidence="6" id="KW-1185">Reference proteome</keyword>
<evidence type="ECO:0000256" key="1">
    <source>
        <dbReference type="ARBA" id="ARBA00004123"/>
    </source>
</evidence>
<dbReference type="InParanoid" id="A0A4Q1BPR8"/>
<feature type="domain" description="NuBaID C-terminal" evidence="4">
    <location>
        <begin position="253"/>
        <end position="314"/>
    </location>
</feature>
<sequence length="407" mass="45518">MSDDGEDDLRDVFKLMYDDADWESISEEGPPEVAIVETTLSPPSERYTKKRLFSQIDTLLYPSHPQTHIYPSPPPRSPTIYLSTQIPPRLPPTSFLPFSPLALLARLTTFTPSTFSIDTSPLDPLNFSLRGWTADTLHSVKCQQCGTVWDLKGVEEIADDRIRREVVRRLAKGLSERHKRGCGWRYMGSPMALHGQVRRLLHPLLSSSLVPLASHPQTCLSSDIHWTCPLVKQTPSPQPHPSKPSNTSITPLAAAMSLFGWYPYSPNSPPIANPSAPPSDMVWCRICTRRVGLWVFSQGRTFDLVSEHLKWCPLGFSGIERVSSDVDNGSFRLDRTTESVSRGSIRSVSVGTRDGVDLVGGDEGGGEMSGSRWWEREGGGLLRATMRGRELQLKVSDRIEKKRWRRA</sequence>
<feature type="domain" description="C3HC-type" evidence="3">
    <location>
        <begin position="97"/>
        <end position="211"/>
    </location>
</feature>
<evidence type="ECO:0008006" key="7">
    <source>
        <dbReference type="Google" id="ProtNLM"/>
    </source>
</evidence>
<dbReference type="GO" id="GO:0008270">
    <property type="term" value="F:zinc ion binding"/>
    <property type="evidence" value="ECO:0007669"/>
    <property type="project" value="InterPro"/>
</dbReference>
<evidence type="ECO:0000313" key="5">
    <source>
        <dbReference type="EMBL" id="RXK39914.1"/>
    </source>
</evidence>
<comment type="subcellular location">
    <subcellularLocation>
        <location evidence="1">Nucleus</location>
    </subcellularLocation>
</comment>
<organism evidence="5 6">
    <name type="scientific">Tremella mesenterica</name>
    <name type="common">Jelly fungus</name>
    <dbReference type="NCBI Taxonomy" id="5217"/>
    <lineage>
        <taxon>Eukaryota</taxon>
        <taxon>Fungi</taxon>
        <taxon>Dikarya</taxon>
        <taxon>Basidiomycota</taxon>
        <taxon>Agaricomycotina</taxon>
        <taxon>Tremellomycetes</taxon>
        <taxon>Tremellales</taxon>
        <taxon>Tremellaceae</taxon>
        <taxon>Tremella</taxon>
    </lineage>
</organism>
<dbReference type="Proteomes" id="UP000289152">
    <property type="component" value="Unassembled WGS sequence"/>
</dbReference>